<feature type="binding site" evidence="2">
    <location>
        <position position="209"/>
    </location>
    <ligand>
        <name>Mg(2+)</name>
        <dbReference type="ChEBI" id="CHEBI:18420"/>
        <label>3</label>
    </ligand>
</feature>
<comment type="caution">
    <text evidence="2">Lacks conserved residue(s) required for the propagation of feature annotation.</text>
</comment>
<protein>
    <recommendedName>
        <fullName evidence="2">Thiamine-monophosphate kinase</fullName>
        <shortName evidence="2">TMP kinase</shortName>
        <shortName evidence="2">Thiamine-phosphate kinase</shortName>
        <ecNumber evidence="2">2.7.4.16</ecNumber>
    </recommendedName>
</protein>
<comment type="catalytic activity">
    <reaction evidence="2">
        <text>thiamine phosphate + ATP = thiamine diphosphate + ADP</text>
        <dbReference type="Rhea" id="RHEA:15913"/>
        <dbReference type="ChEBI" id="CHEBI:30616"/>
        <dbReference type="ChEBI" id="CHEBI:37575"/>
        <dbReference type="ChEBI" id="CHEBI:58937"/>
        <dbReference type="ChEBI" id="CHEBI:456216"/>
        <dbReference type="EC" id="2.7.4.16"/>
    </reaction>
</comment>
<dbReference type="EMBL" id="JAPQFL010000006">
    <property type="protein sequence ID" value="MDD9328395.1"/>
    <property type="molecule type" value="Genomic_DNA"/>
</dbReference>
<evidence type="ECO:0000256" key="1">
    <source>
        <dbReference type="ARBA" id="ARBA00022977"/>
    </source>
</evidence>
<dbReference type="SUPFAM" id="SSF56042">
    <property type="entry name" value="PurM C-terminal domain-like"/>
    <property type="match status" value="1"/>
</dbReference>
<comment type="pathway">
    <text evidence="2">Cofactor biosynthesis; thiamine diphosphate biosynthesis; thiamine diphosphate from thiamine phosphate: step 1/1.</text>
</comment>
<feature type="binding site" evidence="2">
    <location>
        <position position="120"/>
    </location>
    <ligand>
        <name>Mg(2+)</name>
        <dbReference type="ChEBI" id="CHEBI:18420"/>
        <label>1</label>
    </ligand>
</feature>
<dbReference type="Gene3D" id="3.90.650.10">
    <property type="entry name" value="PurM-like C-terminal domain"/>
    <property type="match status" value="1"/>
</dbReference>
<feature type="binding site" evidence="2">
    <location>
        <begin position="119"/>
        <end position="120"/>
    </location>
    <ligand>
        <name>ATP</name>
        <dbReference type="ChEBI" id="CHEBI:30616"/>
    </ligand>
</feature>
<keyword evidence="2 5" id="KW-0418">Kinase</keyword>
<dbReference type="EC" id="2.7.4.16" evidence="2"/>
<keyword evidence="2" id="KW-0067">ATP-binding</keyword>
<feature type="binding site" evidence="2">
    <location>
        <position position="73"/>
    </location>
    <ligand>
        <name>Mg(2+)</name>
        <dbReference type="ChEBI" id="CHEBI:18420"/>
        <label>2</label>
    </ligand>
</feature>
<dbReference type="PANTHER" id="PTHR30270">
    <property type="entry name" value="THIAMINE-MONOPHOSPHATE KINASE"/>
    <property type="match status" value="1"/>
</dbReference>
<accession>A0A9X4E448</accession>
<feature type="binding site" evidence="2">
    <location>
        <position position="73"/>
    </location>
    <ligand>
        <name>Mg(2+)</name>
        <dbReference type="ChEBI" id="CHEBI:18420"/>
        <label>4</label>
    </ligand>
</feature>
<comment type="similarity">
    <text evidence="2">Belongs to the thiamine-monophosphate kinase family.</text>
</comment>
<reference evidence="6" key="2">
    <citation type="submission" date="2024-02" db="EMBL/GenBank/DDBJ databases">
        <title>Neisseria leonii sp. nov.</title>
        <authorList>
            <person name="Boutroux M."/>
            <person name="Favre-Rochex S."/>
            <person name="Gorgette O."/>
            <person name="Touak G."/>
            <person name="Muhle E."/>
            <person name="Chesneau O."/>
            <person name="Clermont D."/>
            <person name="Rahi P."/>
        </authorList>
    </citation>
    <scope>NUCLEOTIDE SEQUENCE</scope>
    <source>
        <strain evidence="6">51.81</strain>
    </source>
</reference>
<keyword evidence="7" id="KW-1185">Reference proteome</keyword>
<dbReference type="CDD" id="cd02194">
    <property type="entry name" value="ThiL"/>
    <property type="match status" value="1"/>
</dbReference>
<dbReference type="InterPro" id="IPR006283">
    <property type="entry name" value="ThiL-like"/>
</dbReference>
<feature type="binding site" evidence="2">
    <location>
        <position position="316"/>
    </location>
    <ligand>
        <name>substrate</name>
    </ligand>
</feature>
<dbReference type="InterPro" id="IPR036676">
    <property type="entry name" value="PurM-like_C_sf"/>
</dbReference>
<feature type="binding site" evidence="2">
    <location>
        <position position="43"/>
    </location>
    <ligand>
        <name>Mg(2+)</name>
        <dbReference type="ChEBI" id="CHEBI:18420"/>
        <label>4</label>
    </ligand>
</feature>
<dbReference type="EMBL" id="CP146598">
    <property type="protein sequence ID" value="WWY03792.1"/>
    <property type="molecule type" value="Genomic_DNA"/>
</dbReference>
<feature type="binding site" evidence="2">
    <location>
        <position position="44"/>
    </location>
    <ligand>
        <name>Mg(2+)</name>
        <dbReference type="ChEBI" id="CHEBI:18420"/>
        <label>1</label>
    </ligand>
</feature>
<dbReference type="HAMAP" id="MF_02128">
    <property type="entry name" value="TMP_kinase"/>
    <property type="match status" value="1"/>
</dbReference>
<feature type="binding site" evidence="2">
    <location>
        <position position="28"/>
    </location>
    <ligand>
        <name>Mg(2+)</name>
        <dbReference type="ChEBI" id="CHEBI:18420"/>
        <label>4</label>
    </ligand>
</feature>
<keyword evidence="2" id="KW-0460">Magnesium</keyword>
<organism evidence="5">
    <name type="scientific">Neisseria leonii</name>
    <dbReference type="NCBI Taxonomy" id="2995413"/>
    <lineage>
        <taxon>Bacteria</taxon>
        <taxon>Pseudomonadati</taxon>
        <taxon>Pseudomonadota</taxon>
        <taxon>Betaproteobacteria</taxon>
        <taxon>Neisseriales</taxon>
        <taxon>Neisseriaceae</taxon>
        <taxon>Neisseria</taxon>
    </lineage>
</organism>
<evidence type="ECO:0000259" key="4">
    <source>
        <dbReference type="Pfam" id="PF02769"/>
    </source>
</evidence>
<comment type="function">
    <text evidence="2">Catalyzes the ATP-dependent phosphorylation of thiamine-monophosphate (TMP) to form thiamine-pyrophosphate (TPP), the active form of vitamin B1.</text>
</comment>
<evidence type="ECO:0000313" key="5">
    <source>
        <dbReference type="EMBL" id="MDD9328395.1"/>
    </source>
</evidence>
<reference evidence="5" key="1">
    <citation type="submission" date="2022-10" db="EMBL/GenBank/DDBJ databases">
        <authorList>
            <person name="Boutroux M."/>
        </authorList>
    </citation>
    <scope>NUCLEOTIDE SEQUENCE</scope>
    <source>
        <strain evidence="5">51.81</strain>
    </source>
</reference>
<feature type="binding site" evidence="2">
    <location>
        <position position="73"/>
    </location>
    <ligand>
        <name>Mg(2+)</name>
        <dbReference type="ChEBI" id="CHEBI:18420"/>
        <label>3</label>
    </ligand>
</feature>
<dbReference type="Proteomes" id="UP001149607">
    <property type="component" value="Chromosome"/>
</dbReference>
<feature type="binding site" evidence="2">
    <location>
        <position position="260"/>
    </location>
    <ligand>
        <name>substrate</name>
    </ligand>
</feature>
<feature type="binding site" evidence="2">
    <location>
        <position position="211"/>
    </location>
    <ligand>
        <name>ATP</name>
        <dbReference type="ChEBI" id="CHEBI:30616"/>
    </ligand>
</feature>
<dbReference type="SUPFAM" id="SSF55326">
    <property type="entry name" value="PurM N-terminal domain-like"/>
    <property type="match status" value="1"/>
</dbReference>
<dbReference type="GO" id="GO:0005524">
    <property type="term" value="F:ATP binding"/>
    <property type="evidence" value="ECO:0007669"/>
    <property type="project" value="UniProtKB-UniRule"/>
</dbReference>
<keyword evidence="2" id="KW-0547">Nucleotide-binding</keyword>
<evidence type="ECO:0000259" key="3">
    <source>
        <dbReference type="Pfam" id="PF00586"/>
    </source>
</evidence>
<feature type="domain" description="PurM-like C-terminal" evidence="4">
    <location>
        <begin position="148"/>
        <end position="302"/>
    </location>
</feature>
<feature type="domain" description="PurM-like N-terminal" evidence="3">
    <location>
        <begin position="26"/>
        <end position="136"/>
    </location>
</feature>
<keyword evidence="2 5" id="KW-0808">Transferase</keyword>
<dbReference type="InterPro" id="IPR010918">
    <property type="entry name" value="PurM-like_C_dom"/>
</dbReference>
<evidence type="ECO:0000313" key="7">
    <source>
        <dbReference type="Proteomes" id="UP001149607"/>
    </source>
</evidence>
<dbReference type="InterPro" id="IPR016188">
    <property type="entry name" value="PurM-like_N"/>
</dbReference>
<feature type="binding site" evidence="2">
    <location>
        <position position="52"/>
    </location>
    <ligand>
        <name>substrate</name>
    </ligand>
</feature>
<comment type="miscellaneous">
    <text evidence="2">Reaction mechanism of ThiL seems to utilize a direct, inline transfer of the gamma-phosphate of ATP to TMP rather than a phosphorylated enzyme intermediate.</text>
</comment>
<dbReference type="GO" id="GO:0009228">
    <property type="term" value="P:thiamine biosynthetic process"/>
    <property type="evidence" value="ECO:0007669"/>
    <property type="project" value="UniProtKB-KW"/>
</dbReference>
<dbReference type="RefSeq" id="WP_274585483.1">
    <property type="nucleotide sequence ID" value="NZ_CP145811.1"/>
</dbReference>
<dbReference type="PIRSF" id="PIRSF005303">
    <property type="entry name" value="Thiam_monoph_kin"/>
    <property type="match status" value="1"/>
</dbReference>
<dbReference type="GO" id="GO:0009229">
    <property type="term" value="P:thiamine diphosphate biosynthetic process"/>
    <property type="evidence" value="ECO:0007669"/>
    <property type="project" value="UniProtKB-UniRule"/>
</dbReference>
<keyword evidence="2" id="KW-0479">Metal-binding</keyword>
<feature type="binding site" evidence="2">
    <location>
        <position position="28"/>
    </location>
    <ligand>
        <name>Mg(2+)</name>
        <dbReference type="ChEBI" id="CHEBI:18420"/>
        <label>3</label>
    </ligand>
</feature>
<dbReference type="GO" id="GO:0000287">
    <property type="term" value="F:magnesium ion binding"/>
    <property type="evidence" value="ECO:0007669"/>
    <property type="project" value="UniProtKB-UniRule"/>
</dbReference>
<evidence type="ECO:0000256" key="2">
    <source>
        <dbReference type="HAMAP-Rule" id="MF_02128"/>
    </source>
</evidence>
<feature type="binding site" evidence="2">
    <location>
        <position position="45"/>
    </location>
    <ligand>
        <name>Mg(2+)</name>
        <dbReference type="ChEBI" id="CHEBI:18420"/>
        <label>1</label>
    </ligand>
</feature>
<dbReference type="Gene3D" id="3.30.1330.10">
    <property type="entry name" value="PurM-like, N-terminal domain"/>
    <property type="match status" value="1"/>
</dbReference>
<dbReference type="NCBIfam" id="TIGR01379">
    <property type="entry name" value="thiL"/>
    <property type="match status" value="1"/>
</dbReference>
<dbReference type="InterPro" id="IPR036921">
    <property type="entry name" value="PurM-like_N_sf"/>
</dbReference>
<gene>
    <name evidence="2 5" type="primary">thiL</name>
    <name evidence="5" type="ORF">ORY91_001819</name>
    <name evidence="6" type="ORF">V9W64_03385</name>
</gene>
<feature type="binding site" evidence="2">
    <location>
        <position position="144"/>
    </location>
    <ligand>
        <name>ATP</name>
        <dbReference type="ChEBI" id="CHEBI:30616"/>
    </ligand>
</feature>
<dbReference type="GO" id="GO:0009030">
    <property type="term" value="F:thiamine-phosphate kinase activity"/>
    <property type="evidence" value="ECO:0007669"/>
    <property type="project" value="UniProtKB-UniRule"/>
</dbReference>
<name>A0A9X4E448_9NEIS</name>
<evidence type="ECO:0000313" key="6">
    <source>
        <dbReference type="EMBL" id="WWY03792.1"/>
    </source>
</evidence>
<dbReference type="Pfam" id="PF02769">
    <property type="entry name" value="AIRS_C"/>
    <property type="match status" value="1"/>
</dbReference>
<feature type="binding site" evidence="2">
    <location>
        <position position="45"/>
    </location>
    <ligand>
        <name>Mg(2+)</name>
        <dbReference type="ChEBI" id="CHEBI:18420"/>
        <label>2</label>
    </ligand>
</feature>
<dbReference type="PANTHER" id="PTHR30270:SF0">
    <property type="entry name" value="THIAMINE-MONOPHOSPHATE KINASE"/>
    <property type="match status" value="1"/>
</dbReference>
<dbReference type="AlphaFoldDB" id="A0A9X4E448"/>
<proteinExistence type="inferred from homology"/>
<dbReference type="Pfam" id="PF00586">
    <property type="entry name" value="AIRS"/>
    <property type="match status" value="1"/>
</dbReference>
<sequence length="328" mass="34753">MREFDFIRRYLQAGAQAGNGVVVGIGDDAAVVRADAESDWCISSDMLVGGRHFFFDTAPEDLAHKVLAVNLSDMAAMGAVPRWVLLSMALPELDEAWISRFSGRFFAMCREYGVALIGGDTTRGGWVFSVTVIGEVPRGRALTRSAAQAGDDIWVSGQLGWAAAGLQHCLKTVELPPACAEQALAALLRPTPRVALGRLLLPLAHAAQDVSDGLVQDLGHILTASGVGGRIYWPQLPLDECLAAAVSPAQYRDWVLAGGDDYELVFTAPPSVRTEIRQAAQAAGVAVSLVGEMTAEPGLRIVAADGSLLPQEKTGFDHFSDGAVDEAV</sequence>
<feature type="binding site" evidence="2">
    <location>
        <position position="212"/>
    </location>
    <ligand>
        <name>Mg(2+)</name>
        <dbReference type="ChEBI" id="CHEBI:18420"/>
        <label>5</label>
    </ligand>
</feature>
<keyword evidence="1 2" id="KW-0784">Thiamine biosynthesis</keyword>